<proteinExistence type="inferred from homology"/>
<dbReference type="RefSeq" id="WP_018574652.1">
    <property type="nucleotide sequence ID" value="NZ_CP065725.1"/>
</dbReference>
<evidence type="ECO:0000256" key="3">
    <source>
        <dbReference type="ARBA" id="ARBA00023235"/>
    </source>
</evidence>
<feature type="domain" description="Pseudouridine synthase I TruA alpha/beta" evidence="8">
    <location>
        <begin position="145"/>
        <end position="247"/>
    </location>
</feature>
<dbReference type="PANTHER" id="PTHR11142">
    <property type="entry name" value="PSEUDOURIDYLATE SYNTHASE"/>
    <property type="match status" value="1"/>
</dbReference>
<accession>A0A378X9T0</accession>
<evidence type="ECO:0000313" key="9">
    <source>
        <dbReference type="EMBL" id="QPT40127.1"/>
    </source>
</evidence>
<dbReference type="InterPro" id="IPR020095">
    <property type="entry name" value="PsdUridine_synth_TruA_C"/>
</dbReference>
<dbReference type="InterPro" id="IPR020103">
    <property type="entry name" value="PsdUridine_synth_cat_dom_sf"/>
</dbReference>
<dbReference type="PIRSF" id="PIRSF001430">
    <property type="entry name" value="tRNA_psdUrid_synth"/>
    <property type="match status" value="1"/>
</dbReference>
<evidence type="ECO:0000313" key="11">
    <source>
        <dbReference type="Proteomes" id="UP000254603"/>
    </source>
</evidence>
<dbReference type="CDD" id="cd02570">
    <property type="entry name" value="PseudoU_synth_EcTruA"/>
    <property type="match status" value="1"/>
</dbReference>
<keyword evidence="2 4" id="KW-0819">tRNA processing</keyword>
<name>A0A378X9T0_9BURK</name>
<dbReference type="EMBL" id="CP065725">
    <property type="protein sequence ID" value="QPT40127.1"/>
    <property type="molecule type" value="Genomic_DNA"/>
</dbReference>
<dbReference type="FunFam" id="3.30.70.580:FF:000001">
    <property type="entry name" value="tRNA pseudouridine synthase A"/>
    <property type="match status" value="1"/>
</dbReference>
<dbReference type="InterPro" id="IPR020097">
    <property type="entry name" value="PsdUridine_synth_TruA_a/b_dom"/>
</dbReference>
<dbReference type="Proteomes" id="UP000254603">
    <property type="component" value="Unassembled WGS sequence"/>
</dbReference>
<reference evidence="9 12" key="2">
    <citation type="submission" date="2020-12" db="EMBL/GenBank/DDBJ databases">
        <title>FDA dAtabase for Regulatory Grade micrObial Sequences (FDA-ARGOS): Supporting development and validation of Infectious Disease Dx tests.</title>
        <authorList>
            <person name="Sproer C."/>
            <person name="Gronow S."/>
            <person name="Severitt S."/>
            <person name="Schroder I."/>
            <person name="Tallon L."/>
            <person name="Sadzewicz L."/>
            <person name="Zhao X."/>
            <person name="Boylan J."/>
            <person name="Ott S."/>
            <person name="Bowen H."/>
            <person name="Vavikolanu K."/>
            <person name="Mehta A."/>
            <person name="Aluvathingal J."/>
            <person name="Nadendla S."/>
            <person name="Lowell S."/>
            <person name="Myers T."/>
            <person name="Yan Y."/>
            <person name="Sichtig H."/>
        </authorList>
    </citation>
    <scope>NUCLEOTIDE SEQUENCE [LARGE SCALE GENOMIC DNA]</scope>
    <source>
        <strain evidence="9 12">FDAARGOS_872</strain>
    </source>
</reference>
<dbReference type="NCBIfam" id="TIGR00071">
    <property type="entry name" value="hisT_truA"/>
    <property type="match status" value="1"/>
</dbReference>
<dbReference type="HAMAP" id="MF_00171">
    <property type="entry name" value="TruA"/>
    <property type="match status" value="1"/>
</dbReference>
<evidence type="ECO:0000256" key="5">
    <source>
        <dbReference type="PIRSR" id="PIRSR001430-1"/>
    </source>
</evidence>
<comment type="subunit">
    <text evidence="4">Homodimer.</text>
</comment>
<gene>
    <name evidence="4 10" type="primary">truA</name>
    <name evidence="9" type="ORF">I6G29_00325</name>
    <name evidence="10" type="ORF">NCTC11997_00101</name>
</gene>
<comment type="function">
    <text evidence="4">Formation of pseudouridine at positions 38, 39 and 40 in the anticodon stem and loop of transfer RNAs.</text>
</comment>
<evidence type="ECO:0000313" key="12">
    <source>
        <dbReference type="Proteomes" id="UP000594903"/>
    </source>
</evidence>
<dbReference type="OrthoDB" id="9811823at2"/>
<evidence type="ECO:0000313" key="10">
    <source>
        <dbReference type="EMBL" id="SUA50227.1"/>
    </source>
</evidence>
<feature type="binding site" evidence="4 6">
    <location>
        <position position="112"/>
    </location>
    <ligand>
        <name>substrate</name>
    </ligand>
</feature>
<sequence>MAKHRIALGISYQGQNYFGWQVQADRPTVQAEVEKALSQFITVPTQVVCAGRTDTGVHAINQIVHLDTDATRSDNSWVRGVNSFLPADIRIKWAKEVDPEFHARFDAEERTYLYVLRNHSVHSAILQGLVGWFHSPLDLEQMQEAANYLVGTHDFTSFRSSECQAHSSIRTIQHLHIQQQGNLFVFSIKGNAFLHHMVRNIIGCLVYVGKGKYQPNYMAKLLELRDRKYAAPTFMADGLYLSHIRYPKKSGINDLIPELDMADSLSYLLNA</sequence>
<dbReference type="Gene3D" id="3.30.70.660">
    <property type="entry name" value="Pseudouridine synthase I, catalytic domain, C-terminal subdomain"/>
    <property type="match status" value="1"/>
</dbReference>
<feature type="domain" description="Pseudouridine synthase I TruA alpha/beta" evidence="8">
    <location>
        <begin position="11"/>
        <end position="106"/>
    </location>
</feature>
<feature type="active site" description="Nucleophile" evidence="4 5">
    <location>
        <position position="54"/>
    </location>
</feature>
<evidence type="ECO:0000256" key="4">
    <source>
        <dbReference type="HAMAP-Rule" id="MF_00171"/>
    </source>
</evidence>
<comment type="catalytic activity">
    <reaction evidence="4 7">
        <text>uridine(38/39/40) in tRNA = pseudouridine(38/39/40) in tRNA</text>
        <dbReference type="Rhea" id="RHEA:22376"/>
        <dbReference type="Rhea" id="RHEA-COMP:10085"/>
        <dbReference type="Rhea" id="RHEA-COMP:10087"/>
        <dbReference type="ChEBI" id="CHEBI:65314"/>
        <dbReference type="ChEBI" id="CHEBI:65315"/>
        <dbReference type="EC" id="5.4.99.12"/>
    </reaction>
</comment>
<dbReference type="Gene3D" id="3.30.70.580">
    <property type="entry name" value="Pseudouridine synthase I, catalytic domain, N-terminal subdomain"/>
    <property type="match status" value="1"/>
</dbReference>
<reference evidence="10 11" key="1">
    <citation type="submission" date="2018-06" db="EMBL/GenBank/DDBJ databases">
        <authorList>
            <consortium name="Pathogen Informatics"/>
            <person name="Doyle S."/>
        </authorList>
    </citation>
    <scope>NUCLEOTIDE SEQUENCE [LARGE SCALE GENOMIC DNA]</scope>
    <source>
        <strain evidence="10 11">NCTC11997</strain>
    </source>
</reference>
<dbReference type="AlphaFoldDB" id="A0A378X9T0"/>
<evidence type="ECO:0000256" key="6">
    <source>
        <dbReference type="PIRSR" id="PIRSR001430-2"/>
    </source>
</evidence>
<dbReference type="Pfam" id="PF01416">
    <property type="entry name" value="PseudoU_synth_1"/>
    <property type="match status" value="2"/>
</dbReference>
<dbReference type="InterPro" id="IPR020094">
    <property type="entry name" value="TruA/RsuA/RluB/E/F_N"/>
</dbReference>
<protein>
    <recommendedName>
        <fullName evidence="4">tRNA pseudouridine synthase A</fullName>
        <ecNumber evidence="4">5.4.99.12</ecNumber>
    </recommendedName>
    <alternativeName>
        <fullName evidence="4">tRNA pseudouridine(38-40) synthase</fullName>
    </alternativeName>
    <alternativeName>
        <fullName evidence="4">tRNA pseudouridylate synthase I</fullName>
    </alternativeName>
    <alternativeName>
        <fullName evidence="4">tRNA-uridine isomerase I</fullName>
    </alternativeName>
</protein>
<dbReference type="GO" id="GO:0031119">
    <property type="term" value="P:tRNA pseudouridine synthesis"/>
    <property type="evidence" value="ECO:0007669"/>
    <property type="project" value="UniProtKB-UniRule"/>
</dbReference>
<dbReference type="GO" id="GO:0160147">
    <property type="term" value="F:tRNA pseudouridine(38-40) synthase activity"/>
    <property type="evidence" value="ECO:0007669"/>
    <property type="project" value="UniProtKB-EC"/>
</dbReference>
<evidence type="ECO:0000256" key="1">
    <source>
        <dbReference type="ARBA" id="ARBA00009375"/>
    </source>
</evidence>
<comment type="caution">
    <text evidence="4">Lacks conserved residue(s) required for the propagation of feature annotation.</text>
</comment>
<dbReference type="EC" id="5.4.99.12" evidence="4"/>
<evidence type="ECO:0000256" key="2">
    <source>
        <dbReference type="ARBA" id="ARBA00022694"/>
    </source>
</evidence>
<dbReference type="InterPro" id="IPR001406">
    <property type="entry name" value="PsdUridine_synth_TruA"/>
</dbReference>
<keyword evidence="12" id="KW-1185">Reference proteome</keyword>
<dbReference type="EMBL" id="UGSB01000001">
    <property type="protein sequence ID" value="SUA50227.1"/>
    <property type="molecule type" value="Genomic_DNA"/>
</dbReference>
<dbReference type="STRING" id="1122619.GCA_000373745_01465"/>
<organism evidence="10 11">
    <name type="scientific">Oligella ureolytica</name>
    <dbReference type="NCBI Taxonomy" id="90244"/>
    <lineage>
        <taxon>Bacteria</taxon>
        <taxon>Pseudomonadati</taxon>
        <taxon>Pseudomonadota</taxon>
        <taxon>Betaproteobacteria</taxon>
        <taxon>Burkholderiales</taxon>
        <taxon>Alcaligenaceae</taxon>
        <taxon>Oligella</taxon>
    </lineage>
</organism>
<dbReference type="GO" id="GO:0003723">
    <property type="term" value="F:RNA binding"/>
    <property type="evidence" value="ECO:0007669"/>
    <property type="project" value="InterPro"/>
</dbReference>
<keyword evidence="3 4" id="KW-0413">Isomerase</keyword>
<evidence type="ECO:0000259" key="8">
    <source>
        <dbReference type="Pfam" id="PF01416"/>
    </source>
</evidence>
<dbReference type="PANTHER" id="PTHR11142:SF0">
    <property type="entry name" value="TRNA PSEUDOURIDINE SYNTHASE-LIKE 1"/>
    <property type="match status" value="1"/>
</dbReference>
<comment type="similarity">
    <text evidence="1 4 7">Belongs to the tRNA pseudouridine synthase TruA family.</text>
</comment>
<dbReference type="Proteomes" id="UP000594903">
    <property type="component" value="Chromosome"/>
</dbReference>
<dbReference type="SUPFAM" id="SSF55120">
    <property type="entry name" value="Pseudouridine synthase"/>
    <property type="match status" value="1"/>
</dbReference>
<evidence type="ECO:0000256" key="7">
    <source>
        <dbReference type="RuleBase" id="RU003792"/>
    </source>
</evidence>